<evidence type="ECO:0000313" key="5">
    <source>
        <dbReference type="EMBL" id="TGD78259.1"/>
    </source>
</evidence>
<dbReference type="EMBL" id="SRKZ01000006">
    <property type="protein sequence ID" value="TGD78259.1"/>
    <property type="molecule type" value="Genomic_DNA"/>
</dbReference>
<dbReference type="Pfam" id="PF13377">
    <property type="entry name" value="Peripla_BP_3"/>
    <property type="match status" value="1"/>
</dbReference>
<dbReference type="InterPro" id="IPR028082">
    <property type="entry name" value="Peripla_BP_I"/>
</dbReference>
<dbReference type="InterPro" id="IPR000843">
    <property type="entry name" value="HTH_LacI"/>
</dbReference>
<dbReference type="SUPFAM" id="SSF53822">
    <property type="entry name" value="Periplasmic binding protein-like I"/>
    <property type="match status" value="1"/>
</dbReference>
<keyword evidence="3" id="KW-0804">Transcription</keyword>
<gene>
    <name evidence="5" type="ORF">EU557_19300</name>
</gene>
<dbReference type="Pfam" id="PF00356">
    <property type="entry name" value="LacI"/>
    <property type="match status" value="1"/>
</dbReference>
<reference evidence="5 6" key="1">
    <citation type="submission" date="2019-04" db="EMBL/GenBank/DDBJ databases">
        <authorList>
            <person name="Feng G."/>
            <person name="Zhang J."/>
            <person name="Zhu H."/>
        </authorList>
    </citation>
    <scope>NUCLEOTIDE SEQUENCE [LARGE SCALE GENOMIC DNA]</scope>
    <source>
        <strain evidence="5 6">JCM 19491</strain>
    </source>
</reference>
<dbReference type="GO" id="GO:0000976">
    <property type="term" value="F:transcription cis-regulatory region binding"/>
    <property type="evidence" value="ECO:0007669"/>
    <property type="project" value="TreeGrafter"/>
</dbReference>
<evidence type="ECO:0000256" key="3">
    <source>
        <dbReference type="ARBA" id="ARBA00023163"/>
    </source>
</evidence>
<sequence>MSKVKKRTLINDIANHLEVSIATVSLVLNGKAKQSRISDAVAERVLKYVQEVGYKPNHLAKSLRTGKTHVIGLVVEDISNPFFATVAWLIEKQAFERGYRIIYCSTDNDPAKSKELISMFRERHVDGFIIVPSEGIEEEVSAILREQTPTVLFDRFLPDLVTNYIVVDGAQGTYEATLHLLEQGFMNIAFVTTDSTQTQMEARLNGYVRALEERQLPPLIKRVAASKDSEQLIADIHGFIKDNSTCDAVIFSTNYLSIYGLEAISRLQLQIPQDLAVISYDDHDLFRLYTPAITVIAQPVESIAKNVIDILLEQLQQPSDQAIANNHSVVLPTTLVVRKSSVRQPAPAPAARKKAAKKK</sequence>
<dbReference type="CDD" id="cd01392">
    <property type="entry name" value="HTH_LacI"/>
    <property type="match status" value="1"/>
</dbReference>
<dbReference type="InterPro" id="IPR046335">
    <property type="entry name" value="LacI/GalR-like_sensor"/>
</dbReference>
<accession>A0A4Z0MFK5</accession>
<evidence type="ECO:0000256" key="2">
    <source>
        <dbReference type="ARBA" id="ARBA00023125"/>
    </source>
</evidence>
<keyword evidence="1" id="KW-0805">Transcription regulation</keyword>
<dbReference type="Proteomes" id="UP000298284">
    <property type="component" value="Unassembled WGS sequence"/>
</dbReference>
<dbReference type="PROSITE" id="PS50932">
    <property type="entry name" value="HTH_LACI_2"/>
    <property type="match status" value="1"/>
</dbReference>
<dbReference type="AlphaFoldDB" id="A0A4Z0MFK5"/>
<feature type="domain" description="HTH lacI-type" evidence="4">
    <location>
        <begin position="10"/>
        <end position="65"/>
    </location>
</feature>
<evidence type="ECO:0000313" key="6">
    <source>
        <dbReference type="Proteomes" id="UP000298284"/>
    </source>
</evidence>
<dbReference type="Gene3D" id="3.40.50.2300">
    <property type="match status" value="2"/>
</dbReference>
<keyword evidence="2" id="KW-0238">DNA-binding</keyword>
<dbReference type="InterPro" id="IPR010982">
    <property type="entry name" value="Lambda_DNA-bd_dom_sf"/>
</dbReference>
<comment type="caution">
    <text evidence="5">The sequence shown here is derived from an EMBL/GenBank/DDBJ whole genome shotgun (WGS) entry which is preliminary data.</text>
</comment>
<dbReference type="PANTHER" id="PTHR30146:SF109">
    <property type="entry name" value="HTH-TYPE TRANSCRIPTIONAL REGULATOR GALS"/>
    <property type="match status" value="1"/>
</dbReference>
<dbReference type="Gene3D" id="1.10.260.40">
    <property type="entry name" value="lambda repressor-like DNA-binding domains"/>
    <property type="match status" value="1"/>
</dbReference>
<dbReference type="GO" id="GO:0003700">
    <property type="term" value="F:DNA-binding transcription factor activity"/>
    <property type="evidence" value="ECO:0007669"/>
    <property type="project" value="TreeGrafter"/>
</dbReference>
<dbReference type="PANTHER" id="PTHR30146">
    <property type="entry name" value="LACI-RELATED TRANSCRIPTIONAL REPRESSOR"/>
    <property type="match status" value="1"/>
</dbReference>
<dbReference type="RefSeq" id="WP_135532124.1">
    <property type="nucleotide sequence ID" value="NZ_SRKZ01000006.1"/>
</dbReference>
<dbReference type="OrthoDB" id="891936at2"/>
<proteinExistence type="predicted"/>
<name>A0A4Z0MFK5_9BACT</name>
<keyword evidence="6" id="KW-1185">Reference proteome</keyword>
<organism evidence="5 6">
    <name type="scientific">Hymenobacter wooponensis</name>
    <dbReference type="NCBI Taxonomy" id="1525360"/>
    <lineage>
        <taxon>Bacteria</taxon>
        <taxon>Pseudomonadati</taxon>
        <taxon>Bacteroidota</taxon>
        <taxon>Cytophagia</taxon>
        <taxon>Cytophagales</taxon>
        <taxon>Hymenobacteraceae</taxon>
        <taxon>Hymenobacter</taxon>
    </lineage>
</organism>
<evidence type="ECO:0000259" key="4">
    <source>
        <dbReference type="PROSITE" id="PS50932"/>
    </source>
</evidence>
<dbReference type="SUPFAM" id="SSF47413">
    <property type="entry name" value="lambda repressor-like DNA-binding domains"/>
    <property type="match status" value="1"/>
</dbReference>
<evidence type="ECO:0000256" key="1">
    <source>
        <dbReference type="ARBA" id="ARBA00023015"/>
    </source>
</evidence>
<dbReference type="SMART" id="SM00354">
    <property type="entry name" value="HTH_LACI"/>
    <property type="match status" value="1"/>
</dbReference>
<protein>
    <submittedName>
        <fullName evidence="5">LacI family transcriptional regulator</fullName>
    </submittedName>
</protein>